<gene>
    <name evidence="14" type="primary">Gdi2_1</name>
    <name evidence="14" type="ORF">PROATE_R07170</name>
</gene>
<protein>
    <recommendedName>
        <fullName evidence="13">Rab GDP dissociation inhibitor</fullName>
    </recommendedName>
</protein>
<dbReference type="PRINTS" id="PR00892">
    <property type="entry name" value="RABGDI"/>
</dbReference>
<evidence type="ECO:0000256" key="2">
    <source>
        <dbReference type="ARBA" id="ARBA00004496"/>
    </source>
</evidence>
<keyword evidence="9" id="KW-0333">Golgi apparatus</keyword>
<evidence type="ECO:0000256" key="7">
    <source>
        <dbReference type="ARBA" id="ARBA00022553"/>
    </source>
</evidence>
<dbReference type="GO" id="GO:0005093">
    <property type="term" value="F:Rab GDP-dissociation inhibitor activity"/>
    <property type="evidence" value="ECO:0007669"/>
    <property type="project" value="InterPro"/>
</dbReference>
<dbReference type="PANTHER" id="PTHR11787">
    <property type="entry name" value="RAB GDP-DISSOCIATION INHIBITOR"/>
    <property type="match status" value="1"/>
</dbReference>
<comment type="caution">
    <text evidence="14">The sequence shown here is derived from an EMBL/GenBank/DDBJ whole genome shotgun (WGS) entry which is preliminary data.</text>
</comment>
<dbReference type="Pfam" id="PF00996">
    <property type="entry name" value="GDI"/>
    <property type="match status" value="1"/>
</dbReference>
<organism evidence="14 15">
    <name type="scientific">Probosciger aterrimus</name>
    <name type="common">Palm cockatoo</name>
    <dbReference type="NCBI Taxonomy" id="141839"/>
    <lineage>
        <taxon>Eukaryota</taxon>
        <taxon>Metazoa</taxon>
        <taxon>Chordata</taxon>
        <taxon>Craniata</taxon>
        <taxon>Vertebrata</taxon>
        <taxon>Euteleostomi</taxon>
        <taxon>Archelosauria</taxon>
        <taxon>Archosauria</taxon>
        <taxon>Dinosauria</taxon>
        <taxon>Saurischia</taxon>
        <taxon>Theropoda</taxon>
        <taxon>Coelurosauria</taxon>
        <taxon>Aves</taxon>
        <taxon>Neognathae</taxon>
        <taxon>Neoaves</taxon>
        <taxon>Telluraves</taxon>
        <taxon>Australaves</taxon>
        <taxon>Psittaciformes</taxon>
        <taxon>Cacatuidae</taxon>
        <taxon>Probosciger</taxon>
    </lineage>
</organism>
<sequence>SLVLGLMGLFEKRRFRKFLVYVANFDENDPRTFEGVDPKKTTMRDVYKKFDLGQDVIDFTGHALALYRTDDLMWGLSKWNRNKGLKGCYNPITPLWDMLTWFFSCRLSAIYGGTYMLNKPIEEIVIENGKVVGVKSEGEVARCKQLICDPSYVSDRVTKVGQVIRVICILSHPIKNTNDANSCQIIIPQNQVNRKSDIYVCMISSAHNVAAQGKYIAIASTTVETAEPEKEIKPALDLLEPIEQKFVSISDLFAPTDLGTESQIFISRTYDATTHFETTCDDIKDIYKRMMGSEFDFEEMKRKKNDIYGEEEQQ</sequence>
<dbReference type="Gene3D" id="1.10.405.10">
    <property type="entry name" value="Guanine Nucleotide Dissociation Inhibitor, domain 1"/>
    <property type="match status" value="1"/>
</dbReference>
<keyword evidence="10" id="KW-0472">Membrane</keyword>
<dbReference type="GO" id="GO:0016192">
    <property type="term" value="P:vesicle-mediated transport"/>
    <property type="evidence" value="ECO:0007669"/>
    <property type="project" value="TreeGrafter"/>
</dbReference>
<dbReference type="SUPFAM" id="SSF51905">
    <property type="entry name" value="FAD/NAD(P)-binding domain"/>
    <property type="match status" value="2"/>
</dbReference>
<evidence type="ECO:0000256" key="9">
    <source>
        <dbReference type="ARBA" id="ARBA00023034"/>
    </source>
</evidence>
<dbReference type="GO" id="GO:0005096">
    <property type="term" value="F:GTPase activator activity"/>
    <property type="evidence" value="ECO:0007669"/>
    <property type="project" value="UniProtKB-KW"/>
</dbReference>
<dbReference type="FunFam" id="3.30.519.10:FF:000005">
    <property type="entry name" value="Rab GDP dissociation inhibitor"/>
    <property type="match status" value="1"/>
</dbReference>
<dbReference type="InterPro" id="IPR018203">
    <property type="entry name" value="GDP_dissociation_inhibitor"/>
</dbReference>
<dbReference type="EMBL" id="VYZH01009768">
    <property type="protein sequence ID" value="NWS50625.1"/>
    <property type="molecule type" value="Genomic_DNA"/>
</dbReference>
<proteinExistence type="inferred from homology"/>
<keyword evidence="7" id="KW-0597">Phosphoprotein</keyword>
<accession>A0A7K5G1W4</accession>
<evidence type="ECO:0000256" key="8">
    <source>
        <dbReference type="ARBA" id="ARBA00022990"/>
    </source>
</evidence>
<dbReference type="Gene3D" id="3.30.519.10">
    <property type="entry name" value="Guanine Nucleotide Dissociation Inhibitor, domain 2"/>
    <property type="match status" value="1"/>
</dbReference>
<keyword evidence="6 13" id="KW-0963">Cytoplasm</keyword>
<comment type="subcellular location">
    <subcellularLocation>
        <location evidence="2 13">Cytoplasm</location>
    </subcellularLocation>
    <subcellularLocation>
        <location evidence="3">Golgi apparatus</location>
        <location evidence="3">trans-Golgi network</location>
    </subcellularLocation>
    <subcellularLocation>
        <location evidence="1">Membrane</location>
        <topology evidence="1">Peripheral membrane protein</topology>
    </subcellularLocation>
</comment>
<dbReference type="Proteomes" id="UP000562415">
    <property type="component" value="Unassembled WGS sequence"/>
</dbReference>
<evidence type="ECO:0000256" key="5">
    <source>
        <dbReference type="ARBA" id="ARBA00022468"/>
    </source>
</evidence>
<dbReference type="GO" id="GO:0016020">
    <property type="term" value="C:membrane"/>
    <property type="evidence" value="ECO:0007669"/>
    <property type="project" value="UniProtKB-SubCell"/>
</dbReference>
<comment type="similarity">
    <text evidence="4 13">Belongs to the Rab GDI family.</text>
</comment>
<dbReference type="GO" id="GO:0005794">
    <property type="term" value="C:Golgi apparatus"/>
    <property type="evidence" value="ECO:0007669"/>
    <property type="project" value="UniProtKB-SubCell"/>
</dbReference>
<evidence type="ECO:0000313" key="15">
    <source>
        <dbReference type="Proteomes" id="UP000562415"/>
    </source>
</evidence>
<dbReference type="InterPro" id="IPR000806">
    <property type="entry name" value="RabGDI"/>
</dbReference>
<evidence type="ECO:0000256" key="13">
    <source>
        <dbReference type="RuleBase" id="RU363124"/>
    </source>
</evidence>
<feature type="non-terminal residue" evidence="14">
    <location>
        <position position="1"/>
    </location>
</feature>
<dbReference type="SUPFAM" id="SSF54373">
    <property type="entry name" value="FAD-linked reductases, C-terminal domain"/>
    <property type="match status" value="1"/>
</dbReference>
<comment type="function">
    <text evidence="11">GDP-dissociation inhibitor preventing the GDP to GTP exchange of most Rab proteins. By keeping these small GTPases in their inactive GDP-bound form regulates intracellular membrane trafficking. Negatively regulates protein transport to the cilium and ciliogenesis through the inhibition of RAB8A.</text>
</comment>
<dbReference type="GO" id="GO:0015031">
    <property type="term" value="P:protein transport"/>
    <property type="evidence" value="ECO:0007669"/>
    <property type="project" value="InterPro"/>
</dbReference>
<dbReference type="OrthoDB" id="9446342at2759"/>
<comment type="subunit">
    <text evidence="12">Interacts with RHOH. Interacts with the GDP-bound inactive forms of RAB3A, RAB3B, RAB3C, RAB5A, RAB5B, RAB5C, RAB8A, RAB8B, RAB10, RAB12, RAB35, and RAB43; binds RAB3D to a lesser extent. Interacts with DZIP1; this interaction negatively regulates the interaction of GDI2 with GDP-bound RAB8A.</text>
</comment>
<feature type="non-terminal residue" evidence="14">
    <location>
        <position position="314"/>
    </location>
</feature>
<dbReference type="InterPro" id="IPR036188">
    <property type="entry name" value="FAD/NAD-bd_sf"/>
</dbReference>
<reference evidence="14 15" key="1">
    <citation type="submission" date="2019-09" db="EMBL/GenBank/DDBJ databases">
        <title>Bird 10,000 Genomes (B10K) Project - Family phase.</title>
        <authorList>
            <person name="Zhang G."/>
        </authorList>
    </citation>
    <scope>NUCLEOTIDE SEQUENCE [LARGE SCALE GENOMIC DNA]</scope>
    <source>
        <strain evidence="14">B10K-DU-017-47</strain>
    </source>
</reference>
<evidence type="ECO:0000256" key="1">
    <source>
        <dbReference type="ARBA" id="ARBA00004170"/>
    </source>
</evidence>
<dbReference type="AlphaFoldDB" id="A0A7K5G1W4"/>
<evidence type="ECO:0000313" key="14">
    <source>
        <dbReference type="EMBL" id="NWS50625.1"/>
    </source>
</evidence>
<keyword evidence="5 13" id="KW-0343">GTPase activation</keyword>
<evidence type="ECO:0000256" key="4">
    <source>
        <dbReference type="ARBA" id="ARBA00005593"/>
    </source>
</evidence>
<keyword evidence="8" id="KW-0007">Acetylation</keyword>
<dbReference type="GO" id="GO:0007264">
    <property type="term" value="P:small GTPase-mediated signal transduction"/>
    <property type="evidence" value="ECO:0007669"/>
    <property type="project" value="InterPro"/>
</dbReference>
<evidence type="ECO:0000256" key="12">
    <source>
        <dbReference type="ARBA" id="ARBA00066224"/>
    </source>
</evidence>
<evidence type="ECO:0000256" key="11">
    <source>
        <dbReference type="ARBA" id="ARBA00045960"/>
    </source>
</evidence>
<dbReference type="PANTHER" id="PTHR11787:SF1">
    <property type="entry name" value="RAB GDP DISSOCIATION INHIBITOR BETA"/>
    <property type="match status" value="1"/>
</dbReference>
<comment type="function">
    <text evidence="13">Regulates the GDP/GTP exchange reaction of most RAB proteins by inhibiting the dissociation of GDP from them, and the subsequent binding of GTP.</text>
</comment>
<evidence type="ECO:0000256" key="3">
    <source>
        <dbReference type="ARBA" id="ARBA00004601"/>
    </source>
</evidence>
<evidence type="ECO:0000256" key="6">
    <source>
        <dbReference type="ARBA" id="ARBA00022490"/>
    </source>
</evidence>
<dbReference type="PRINTS" id="PR00891">
    <property type="entry name" value="RABGDIREP"/>
</dbReference>
<name>A0A7K5G1W4_PROAR</name>
<keyword evidence="15" id="KW-1185">Reference proteome</keyword>
<evidence type="ECO:0000256" key="10">
    <source>
        <dbReference type="ARBA" id="ARBA00023136"/>
    </source>
</evidence>